<sequence length="41" mass="4282">MAIIKAIKKFSLSGAMKVAVTSVAIIEEFIGNCARSGSDSH</sequence>
<dbReference type="EMBL" id="VSSQ01102146">
    <property type="protein sequence ID" value="MPN43633.1"/>
    <property type="molecule type" value="Genomic_DNA"/>
</dbReference>
<gene>
    <name evidence="1" type="ORF">SDC9_191193</name>
</gene>
<reference evidence="1" key="1">
    <citation type="submission" date="2019-08" db="EMBL/GenBank/DDBJ databases">
        <authorList>
            <person name="Kucharzyk K."/>
            <person name="Murdoch R.W."/>
            <person name="Higgins S."/>
            <person name="Loffler F."/>
        </authorList>
    </citation>
    <scope>NUCLEOTIDE SEQUENCE</scope>
</reference>
<organism evidence="1">
    <name type="scientific">bioreactor metagenome</name>
    <dbReference type="NCBI Taxonomy" id="1076179"/>
    <lineage>
        <taxon>unclassified sequences</taxon>
        <taxon>metagenomes</taxon>
        <taxon>ecological metagenomes</taxon>
    </lineage>
</organism>
<accession>A0A645I880</accession>
<name>A0A645I880_9ZZZZ</name>
<proteinExistence type="predicted"/>
<protein>
    <submittedName>
        <fullName evidence="1">Uncharacterized protein</fullName>
    </submittedName>
</protein>
<evidence type="ECO:0000313" key="1">
    <source>
        <dbReference type="EMBL" id="MPN43633.1"/>
    </source>
</evidence>
<comment type="caution">
    <text evidence="1">The sequence shown here is derived from an EMBL/GenBank/DDBJ whole genome shotgun (WGS) entry which is preliminary data.</text>
</comment>
<dbReference type="AlphaFoldDB" id="A0A645I880"/>